<feature type="region of interest" description="Disordered" evidence="1">
    <location>
        <begin position="49"/>
        <end position="72"/>
    </location>
</feature>
<evidence type="ECO:0000256" key="2">
    <source>
        <dbReference type="SAM" id="Phobius"/>
    </source>
</evidence>
<keyword evidence="2" id="KW-1133">Transmembrane helix</keyword>
<keyword evidence="2" id="KW-0472">Membrane</keyword>
<feature type="compositionally biased region" description="Low complexity" evidence="1">
    <location>
        <begin position="62"/>
        <end position="72"/>
    </location>
</feature>
<evidence type="ECO:0000313" key="4">
    <source>
        <dbReference type="Proteomes" id="UP000054007"/>
    </source>
</evidence>
<sequence>MHLGAAPSCPRPSAHCIEPHDTDIDMSNAIIRPVLCAKNTGVVTQAIGTVRSSPRTPRPEATSTSSTQETRSTIFPSEGFVKLAAVSASTPSYNSYKLVPSHSGSHLLPEVIAIVAGVVCFLSIIALGIILFVRRRRLRRLRLESTVRVPELQKGNGHAQCPSRGGIEDVTFNRRLEETFDLEQMKFAKREDVQSAESGFTSNTTMPISEESTTSSFFASVNTGPALPLLVVCCNPPPRAYIPPPRAYIPPGMISEEERAAANYEGGILKLYGE</sequence>
<keyword evidence="2" id="KW-0812">Transmembrane</keyword>
<reference evidence="3 4" key="1">
    <citation type="journal article" date="2015" name="Fungal Genet. Biol.">
        <title>Evolution of novel wood decay mechanisms in Agaricales revealed by the genome sequences of Fistulina hepatica and Cylindrobasidium torrendii.</title>
        <authorList>
            <person name="Floudas D."/>
            <person name="Held B.W."/>
            <person name="Riley R."/>
            <person name="Nagy L.G."/>
            <person name="Koehler G."/>
            <person name="Ransdell A.S."/>
            <person name="Younus H."/>
            <person name="Chow J."/>
            <person name="Chiniquy J."/>
            <person name="Lipzen A."/>
            <person name="Tritt A."/>
            <person name="Sun H."/>
            <person name="Haridas S."/>
            <person name="LaButti K."/>
            <person name="Ohm R.A."/>
            <person name="Kues U."/>
            <person name="Blanchette R.A."/>
            <person name="Grigoriev I.V."/>
            <person name="Minto R.E."/>
            <person name="Hibbett D.S."/>
        </authorList>
    </citation>
    <scope>NUCLEOTIDE SEQUENCE [LARGE SCALE GENOMIC DNA]</scope>
    <source>
        <strain evidence="3 4">FP15055 ss-10</strain>
    </source>
</reference>
<dbReference type="Proteomes" id="UP000054007">
    <property type="component" value="Unassembled WGS sequence"/>
</dbReference>
<protein>
    <submittedName>
        <fullName evidence="3">Uncharacterized protein</fullName>
    </submittedName>
</protein>
<proteinExistence type="predicted"/>
<evidence type="ECO:0000256" key="1">
    <source>
        <dbReference type="SAM" id="MobiDB-lite"/>
    </source>
</evidence>
<feature type="transmembrane region" description="Helical" evidence="2">
    <location>
        <begin position="111"/>
        <end position="133"/>
    </location>
</feature>
<gene>
    <name evidence="3" type="ORF">CYLTODRAFT_494247</name>
</gene>
<evidence type="ECO:0000313" key="3">
    <source>
        <dbReference type="EMBL" id="KIY63002.1"/>
    </source>
</evidence>
<organism evidence="3 4">
    <name type="scientific">Cylindrobasidium torrendii FP15055 ss-10</name>
    <dbReference type="NCBI Taxonomy" id="1314674"/>
    <lineage>
        <taxon>Eukaryota</taxon>
        <taxon>Fungi</taxon>
        <taxon>Dikarya</taxon>
        <taxon>Basidiomycota</taxon>
        <taxon>Agaricomycotina</taxon>
        <taxon>Agaricomycetes</taxon>
        <taxon>Agaricomycetidae</taxon>
        <taxon>Agaricales</taxon>
        <taxon>Marasmiineae</taxon>
        <taxon>Physalacriaceae</taxon>
        <taxon>Cylindrobasidium</taxon>
    </lineage>
</organism>
<dbReference type="EMBL" id="KN880729">
    <property type="protein sequence ID" value="KIY63002.1"/>
    <property type="molecule type" value="Genomic_DNA"/>
</dbReference>
<accession>A0A0D7AXP9</accession>
<name>A0A0D7AXP9_9AGAR</name>
<dbReference type="AlphaFoldDB" id="A0A0D7AXP9"/>
<keyword evidence="4" id="KW-1185">Reference proteome</keyword>